<dbReference type="PANTHER" id="PTHR42718:SF9">
    <property type="entry name" value="MAJOR FACILITATOR SUPERFAMILY MULTIDRUG TRANSPORTER MFSC"/>
    <property type="match status" value="1"/>
</dbReference>
<dbReference type="InterPro" id="IPR011701">
    <property type="entry name" value="MFS"/>
</dbReference>
<dbReference type="NCBIfam" id="TIGR00711">
    <property type="entry name" value="efflux_EmrB"/>
    <property type="match status" value="1"/>
</dbReference>
<feature type="transmembrane region" description="Helical" evidence="8">
    <location>
        <begin position="287"/>
        <end position="307"/>
    </location>
</feature>
<dbReference type="PANTHER" id="PTHR42718">
    <property type="entry name" value="MAJOR FACILITATOR SUPERFAMILY MULTIDRUG TRANSPORTER MFSC"/>
    <property type="match status" value="1"/>
</dbReference>
<keyword evidence="3" id="KW-0813">Transport</keyword>
<keyword evidence="4" id="KW-1003">Cell membrane</keyword>
<proteinExistence type="inferred from homology"/>
<evidence type="ECO:0000256" key="4">
    <source>
        <dbReference type="ARBA" id="ARBA00022475"/>
    </source>
</evidence>
<feature type="transmembrane region" description="Helical" evidence="8">
    <location>
        <begin position="254"/>
        <end position="275"/>
    </location>
</feature>
<dbReference type="Proteomes" id="UP000246635">
    <property type="component" value="Unassembled WGS sequence"/>
</dbReference>
<name>A0A2V2YV37_9BACL</name>
<feature type="transmembrane region" description="Helical" evidence="8">
    <location>
        <begin position="387"/>
        <end position="405"/>
    </location>
</feature>
<dbReference type="Gene3D" id="1.20.1720.10">
    <property type="entry name" value="Multidrug resistance protein D"/>
    <property type="match status" value="1"/>
</dbReference>
<evidence type="ECO:0000256" key="5">
    <source>
        <dbReference type="ARBA" id="ARBA00022692"/>
    </source>
</evidence>
<dbReference type="PROSITE" id="PS50850">
    <property type="entry name" value="MFS"/>
    <property type="match status" value="1"/>
</dbReference>
<feature type="transmembrane region" description="Helical" evidence="8">
    <location>
        <begin position="38"/>
        <end position="59"/>
    </location>
</feature>
<keyword evidence="7 8" id="KW-0472">Membrane</keyword>
<sequence length="479" mass="52341">MLLATLFLGSFLSIYHVVSLNAVLPGFIAIYQADLSTVQWLMTGFTLATGMAAPVSAYLEERFGMRRLFLLCVVLLTVCSILCSLAWNIGSLIVFRTLQGIFCGIMQPLTLSIIYGSMPPERHSTALGWWTASTILGPALAPTVSGWLMQNDWRLIFWITVPLGLMVWQFGRHTLPAGSKIAVKRPDWLSLIAVSGGTMAMLLLFTNLNRWGIASFLSLFCATSSIVWIGLFVYRSLRQEHPLLQLRLFNNRMFTASLSASLILITGLYSGIYFIPLFLQQIQGMTPMHVGLLLLLPALSMTLTTTISTRYYELIGPRKLIIAGTVLLVAATWQFRELTPSTSHGYVILWMTVRYVGIGLSMTPSMNAGMSSVEQHLSAHASALINWIRQAGGALALGMMTAYFTSRTLHYGGTPNTGASTPAATAAYMHGLSDVFLLASIVTALGIPLAMLLRRNKRKGEMSLILSNDAEAGISSGKP</sequence>
<accession>A0A2V2YV37</accession>
<evidence type="ECO:0000256" key="1">
    <source>
        <dbReference type="ARBA" id="ARBA00004651"/>
    </source>
</evidence>
<keyword evidence="6 8" id="KW-1133">Transmembrane helix</keyword>
<feature type="domain" description="Major facilitator superfamily (MFS) profile" evidence="9">
    <location>
        <begin position="2"/>
        <end position="458"/>
    </location>
</feature>
<evidence type="ECO:0000256" key="7">
    <source>
        <dbReference type="ARBA" id="ARBA00023136"/>
    </source>
</evidence>
<feature type="transmembrane region" description="Helical" evidence="8">
    <location>
        <begin position="127"/>
        <end position="149"/>
    </location>
</feature>
<dbReference type="InterPro" id="IPR036259">
    <property type="entry name" value="MFS_trans_sf"/>
</dbReference>
<reference evidence="10 11" key="1">
    <citation type="submission" date="2018-05" db="EMBL/GenBank/DDBJ databases">
        <title>Genomic Encyclopedia of Type Strains, Phase III (KMG-III): the genomes of soil and plant-associated and newly described type strains.</title>
        <authorList>
            <person name="Whitman W."/>
        </authorList>
    </citation>
    <scope>NUCLEOTIDE SEQUENCE [LARGE SCALE GENOMIC DNA]</scope>
    <source>
        <strain evidence="10 11">CECT 5696</strain>
    </source>
</reference>
<dbReference type="RefSeq" id="WP_245946888.1">
    <property type="nucleotide sequence ID" value="NZ_CP054613.1"/>
</dbReference>
<feature type="transmembrane region" description="Helical" evidence="8">
    <location>
        <begin position="347"/>
        <end position="366"/>
    </location>
</feature>
<evidence type="ECO:0000313" key="10">
    <source>
        <dbReference type="EMBL" id="PWV94295.1"/>
    </source>
</evidence>
<dbReference type="InterPro" id="IPR004638">
    <property type="entry name" value="EmrB-like"/>
</dbReference>
<evidence type="ECO:0000259" key="9">
    <source>
        <dbReference type="PROSITE" id="PS50850"/>
    </source>
</evidence>
<feature type="transmembrane region" description="Helical" evidence="8">
    <location>
        <begin position="211"/>
        <end position="234"/>
    </location>
</feature>
<feature type="transmembrane region" description="Helical" evidence="8">
    <location>
        <begin position="435"/>
        <end position="453"/>
    </location>
</feature>
<dbReference type="AlphaFoldDB" id="A0A2V2YV37"/>
<feature type="transmembrane region" description="Helical" evidence="8">
    <location>
        <begin position="68"/>
        <end position="87"/>
    </location>
</feature>
<feature type="transmembrane region" description="Helical" evidence="8">
    <location>
        <begin position="155"/>
        <end position="175"/>
    </location>
</feature>
<evidence type="ECO:0000256" key="8">
    <source>
        <dbReference type="SAM" id="Phobius"/>
    </source>
</evidence>
<dbReference type="GO" id="GO:0005886">
    <property type="term" value="C:plasma membrane"/>
    <property type="evidence" value="ECO:0007669"/>
    <property type="project" value="UniProtKB-SubCell"/>
</dbReference>
<comment type="similarity">
    <text evidence="2">Belongs to the major facilitator superfamily. EmrB family.</text>
</comment>
<evidence type="ECO:0000256" key="2">
    <source>
        <dbReference type="ARBA" id="ARBA00008537"/>
    </source>
</evidence>
<feature type="transmembrane region" description="Helical" evidence="8">
    <location>
        <begin position="187"/>
        <end position="205"/>
    </location>
</feature>
<dbReference type="GO" id="GO:0022857">
    <property type="term" value="F:transmembrane transporter activity"/>
    <property type="evidence" value="ECO:0007669"/>
    <property type="project" value="InterPro"/>
</dbReference>
<feature type="transmembrane region" description="Helical" evidence="8">
    <location>
        <begin position="93"/>
        <end position="115"/>
    </location>
</feature>
<dbReference type="Pfam" id="PF07690">
    <property type="entry name" value="MFS_1"/>
    <property type="match status" value="1"/>
</dbReference>
<feature type="transmembrane region" description="Helical" evidence="8">
    <location>
        <begin position="319"/>
        <end position="335"/>
    </location>
</feature>
<organism evidence="10 11">
    <name type="scientific">Paenibacillus cellulosilyticus</name>
    <dbReference type="NCBI Taxonomy" id="375489"/>
    <lineage>
        <taxon>Bacteria</taxon>
        <taxon>Bacillati</taxon>
        <taxon>Bacillota</taxon>
        <taxon>Bacilli</taxon>
        <taxon>Bacillales</taxon>
        <taxon>Paenibacillaceae</taxon>
        <taxon>Paenibacillus</taxon>
    </lineage>
</organism>
<evidence type="ECO:0000313" key="11">
    <source>
        <dbReference type="Proteomes" id="UP000246635"/>
    </source>
</evidence>
<dbReference type="EMBL" id="QGTQ01000032">
    <property type="protein sequence ID" value="PWV94295.1"/>
    <property type="molecule type" value="Genomic_DNA"/>
</dbReference>
<dbReference type="Gene3D" id="1.20.1250.20">
    <property type="entry name" value="MFS general substrate transporter like domains"/>
    <property type="match status" value="1"/>
</dbReference>
<evidence type="ECO:0000256" key="6">
    <source>
        <dbReference type="ARBA" id="ARBA00022989"/>
    </source>
</evidence>
<gene>
    <name evidence="10" type="ORF">DFQ01_13213</name>
</gene>
<keyword evidence="11" id="KW-1185">Reference proteome</keyword>
<keyword evidence="5 8" id="KW-0812">Transmembrane</keyword>
<dbReference type="SUPFAM" id="SSF103473">
    <property type="entry name" value="MFS general substrate transporter"/>
    <property type="match status" value="1"/>
</dbReference>
<protein>
    <submittedName>
        <fullName evidence="10">EmrB/QacA subfamily drug resistance transporter</fullName>
    </submittedName>
</protein>
<evidence type="ECO:0000256" key="3">
    <source>
        <dbReference type="ARBA" id="ARBA00022448"/>
    </source>
</evidence>
<dbReference type="InterPro" id="IPR020846">
    <property type="entry name" value="MFS_dom"/>
</dbReference>
<comment type="subcellular location">
    <subcellularLocation>
        <location evidence="1">Cell membrane</location>
        <topology evidence="1">Multi-pass membrane protein</topology>
    </subcellularLocation>
</comment>
<comment type="caution">
    <text evidence="10">The sequence shown here is derived from an EMBL/GenBank/DDBJ whole genome shotgun (WGS) entry which is preliminary data.</text>
</comment>